<keyword evidence="4" id="KW-0472">Membrane</keyword>
<name>A0A9W8MX28_9AGAR</name>
<dbReference type="Pfam" id="PF13561">
    <property type="entry name" value="adh_short_C2"/>
    <property type="match status" value="1"/>
</dbReference>
<comment type="similarity">
    <text evidence="1">Belongs to the short-chain dehydrogenases/reductases (SDR) family.</text>
</comment>
<dbReference type="GO" id="GO:0016616">
    <property type="term" value="F:oxidoreductase activity, acting on the CH-OH group of donors, NAD or NADP as acceptor"/>
    <property type="evidence" value="ECO:0007669"/>
    <property type="project" value="TreeGrafter"/>
</dbReference>
<evidence type="ECO:0000313" key="5">
    <source>
        <dbReference type="EMBL" id="KAJ3508474.1"/>
    </source>
</evidence>
<evidence type="ECO:0000256" key="1">
    <source>
        <dbReference type="ARBA" id="ARBA00006484"/>
    </source>
</evidence>
<dbReference type="OrthoDB" id="498125at2759"/>
<feature type="transmembrane region" description="Helical" evidence="4">
    <location>
        <begin position="214"/>
        <end position="236"/>
    </location>
</feature>
<evidence type="ECO:0000256" key="2">
    <source>
        <dbReference type="ARBA" id="ARBA00022857"/>
    </source>
</evidence>
<dbReference type="PROSITE" id="PS00061">
    <property type="entry name" value="ADH_SHORT"/>
    <property type="match status" value="1"/>
</dbReference>
<evidence type="ECO:0000256" key="3">
    <source>
        <dbReference type="SAM" id="Coils"/>
    </source>
</evidence>
<reference evidence="5" key="1">
    <citation type="submission" date="2022-07" db="EMBL/GenBank/DDBJ databases">
        <title>Genome Sequence of Agrocybe chaxingu.</title>
        <authorList>
            <person name="Buettner E."/>
        </authorList>
    </citation>
    <scope>NUCLEOTIDE SEQUENCE</scope>
    <source>
        <strain evidence="5">MP-N11</strain>
    </source>
</reference>
<organism evidence="5 6">
    <name type="scientific">Agrocybe chaxingu</name>
    <dbReference type="NCBI Taxonomy" id="84603"/>
    <lineage>
        <taxon>Eukaryota</taxon>
        <taxon>Fungi</taxon>
        <taxon>Dikarya</taxon>
        <taxon>Basidiomycota</taxon>
        <taxon>Agaricomycotina</taxon>
        <taxon>Agaricomycetes</taxon>
        <taxon>Agaricomycetidae</taxon>
        <taxon>Agaricales</taxon>
        <taxon>Agaricineae</taxon>
        <taxon>Strophariaceae</taxon>
        <taxon>Agrocybe</taxon>
    </lineage>
</organism>
<keyword evidence="6" id="KW-1185">Reference proteome</keyword>
<dbReference type="PRINTS" id="PR00080">
    <property type="entry name" value="SDRFAMILY"/>
</dbReference>
<dbReference type="InterPro" id="IPR002347">
    <property type="entry name" value="SDR_fam"/>
</dbReference>
<feature type="coiled-coil region" evidence="3">
    <location>
        <begin position="351"/>
        <end position="378"/>
    </location>
</feature>
<dbReference type="InterPro" id="IPR020904">
    <property type="entry name" value="Sc_DH/Rdtase_CS"/>
</dbReference>
<evidence type="ECO:0000256" key="4">
    <source>
        <dbReference type="SAM" id="Phobius"/>
    </source>
</evidence>
<feature type="transmembrane region" description="Helical" evidence="4">
    <location>
        <begin position="248"/>
        <end position="269"/>
    </location>
</feature>
<protein>
    <recommendedName>
        <fullName evidence="7">NAD(P)-binding protein</fullName>
    </recommendedName>
</protein>
<dbReference type="AlphaFoldDB" id="A0A9W8MX28"/>
<sequence>MGGFVLAKDNRLPLDADQIVKLETHGLIKWPNISKEEIQDRSKGDFLAKSVALMQTTWFMVQSLARFQQRMTVTELELVTVAYAWLNVALYLTWWNKPLDVRCPVPVADTATKEIMQVLYDVPRDDGASETTVDDTATLSKSSIVAGAISKPKSKPSLRSMLSPRKALHNLFRFLAWFARPFNGMLTANKIPHDADRVPTFYAPDFEKEGKNNYYIGLGLVVAMLFGGIHCVGWNFDFPTSQERFLWRLAAAYIAVAPLPFQLLGSAILRHRWTDSRRSRVFMYGLTSDIGFPDLATGILNPKNSAHLSALSPIFHRGRHLDFGMKGVALITGASRGIGRAIGLRLSRDGYRVALNDLVSQRNALEDLQTEISAAGRKSSVYFADVSEEEEVKGMVESVVKDMGALNVMIANAGICFYTLDPFVETKTEDFQRTLAVNTFGVFFCYKYAARRMIAQGKGGRIIGAASIGAKQGSAVMSPYATSKFAVRGLTQCAAADLAKHRITVNAYAPGATETKMLDGVRAIIPEVAVVPPIGRDGTPEDIAGLVSYLVSPEAEMITGQTISINGGTFFD</sequence>
<keyword evidence="4" id="KW-0812">Transmembrane</keyword>
<dbReference type="PRINTS" id="PR00081">
    <property type="entry name" value="GDHRDH"/>
</dbReference>
<gene>
    <name evidence="5" type="ORF">NLJ89_g5740</name>
</gene>
<dbReference type="EMBL" id="JANKHO010000559">
    <property type="protein sequence ID" value="KAJ3508474.1"/>
    <property type="molecule type" value="Genomic_DNA"/>
</dbReference>
<dbReference type="InterPro" id="IPR036291">
    <property type="entry name" value="NAD(P)-bd_dom_sf"/>
</dbReference>
<keyword evidence="4" id="KW-1133">Transmembrane helix</keyword>
<accession>A0A9W8MX28</accession>
<evidence type="ECO:0000313" key="6">
    <source>
        <dbReference type="Proteomes" id="UP001148786"/>
    </source>
</evidence>
<keyword evidence="2" id="KW-0521">NADP</keyword>
<dbReference type="Proteomes" id="UP001148786">
    <property type="component" value="Unassembled WGS sequence"/>
</dbReference>
<dbReference type="PANTHER" id="PTHR42760">
    <property type="entry name" value="SHORT-CHAIN DEHYDROGENASES/REDUCTASES FAMILY MEMBER"/>
    <property type="match status" value="1"/>
</dbReference>
<evidence type="ECO:0008006" key="7">
    <source>
        <dbReference type="Google" id="ProtNLM"/>
    </source>
</evidence>
<dbReference type="FunFam" id="3.40.50.720:FF:000084">
    <property type="entry name" value="Short-chain dehydrogenase reductase"/>
    <property type="match status" value="1"/>
</dbReference>
<dbReference type="Gene3D" id="3.40.50.720">
    <property type="entry name" value="NAD(P)-binding Rossmann-like Domain"/>
    <property type="match status" value="1"/>
</dbReference>
<comment type="caution">
    <text evidence="5">The sequence shown here is derived from an EMBL/GenBank/DDBJ whole genome shotgun (WGS) entry which is preliminary data.</text>
</comment>
<proteinExistence type="inferred from homology"/>
<dbReference type="PANTHER" id="PTHR42760:SF121">
    <property type="entry name" value="3-OXOACYL-(ACYL-CARRIER-PROTEIN) REDUCTASE"/>
    <property type="match status" value="1"/>
</dbReference>
<dbReference type="SUPFAM" id="SSF51735">
    <property type="entry name" value="NAD(P)-binding Rossmann-fold domains"/>
    <property type="match status" value="1"/>
</dbReference>
<dbReference type="GO" id="GO:0048038">
    <property type="term" value="F:quinone binding"/>
    <property type="evidence" value="ECO:0007669"/>
    <property type="project" value="TreeGrafter"/>
</dbReference>
<keyword evidence="3" id="KW-0175">Coiled coil</keyword>
<dbReference type="GO" id="GO:0006633">
    <property type="term" value="P:fatty acid biosynthetic process"/>
    <property type="evidence" value="ECO:0007669"/>
    <property type="project" value="TreeGrafter"/>
</dbReference>